<reference evidence="1" key="1">
    <citation type="journal article" date="2022" name="Front. Genet.">
        <title>Chromosome-Scale Assembly of the Dendrobium nobile Genome Provides Insights Into the Molecular Mechanism of the Biosynthesis of the Medicinal Active Ingredient of Dendrobium.</title>
        <authorList>
            <person name="Xu Q."/>
            <person name="Niu S.-C."/>
            <person name="Li K.-L."/>
            <person name="Zheng P.-J."/>
            <person name="Zhang X.-J."/>
            <person name="Jia Y."/>
            <person name="Liu Y."/>
            <person name="Niu Y.-X."/>
            <person name="Yu L.-H."/>
            <person name="Chen D.-F."/>
            <person name="Zhang G.-Q."/>
        </authorList>
    </citation>
    <scope>NUCLEOTIDE SEQUENCE</scope>
    <source>
        <tissue evidence="1">Leaf</tissue>
    </source>
</reference>
<evidence type="ECO:0000313" key="1">
    <source>
        <dbReference type="EMBL" id="KAI0510410.1"/>
    </source>
</evidence>
<gene>
    <name evidence="1" type="ORF">KFK09_011011</name>
</gene>
<organism evidence="1 2">
    <name type="scientific">Dendrobium nobile</name>
    <name type="common">Orchid</name>
    <dbReference type="NCBI Taxonomy" id="94219"/>
    <lineage>
        <taxon>Eukaryota</taxon>
        <taxon>Viridiplantae</taxon>
        <taxon>Streptophyta</taxon>
        <taxon>Embryophyta</taxon>
        <taxon>Tracheophyta</taxon>
        <taxon>Spermatophyta</taxon>
        <taxon>Magnoliopsida</taxon>
        <taxon>Liliopsida</taxon>
        <taxon>Asparagales</taxon>
        <taxon>Orchidaceae</taxon>
        <taxon>Epidendroideae</taxon>
        <taxon>Malaxideae</taxon>
        <taxon>Dendrobiinae</taxon>
        <taxon>Dendrobium</taxon>
    </lineage>
</organism>
<sequence>MSFGQSSPQNLKSLVCSIPAKVIHNYCSTCGGRNNSNGSIPILSSHIRRATKLIVCSPLTPDISH</sequence>
<dbReference type="EMBL" id="JAGYWB010000009">
    <property type="protein sequence ID" value="KAI0510410.1"/>
    <property type="molecule type" value="Genomic_DNA"/>
</dbReference>
<name>A0A8T3BDS7_DENNO</name>
<dbReference type="AlphaFoldDB" id="A0A8T3BDS7"/>
<comment type="caution">
    <text evidence="1">The sequence shown here is derived from an EMBL/GenBank/DDBJ whole genome shotgun (WGS) entry which is preliminary data.</text>
</comment>
<evidence type="ECO:0000313" key="2">
    <source>
        <dbReference type="Proteomes" id="UP000829196"/>
    </source>
</evidence>
<protein>
    <submittedName>
        <fullName evidence="1">Uncharacterized protein</fullName>
    </submittedName>
</protein>
<dbReference type="Proteomes" id="UP000829196">
    <property type="component" value="Unassembled WGS sequence"/>
</dbReference>
<proteinExistence type="predicted"/>
<keyword evidence="2" id="KW-1185">Reference proteome</keyword>
<accession>A0A8T3BDS7</accession>